<proteinExistence type="predicted"/>
<evidence type="ECO:0000313" key="1">
    <source>
        <dbReference type="EMBL" id="HJF40225.1"/>
    </source>
</evidence>
<comment type="caution">
    <text evidence="1">The sequence shown here is derived from an EMBL/GenBank/DDBJ whole genome shotgun (WGS) entry which is preliminary data.</text>
</comment>
<dbReference type="EMBL" id="DYWV01000161">
    <property type="protein sequence ID" value="HJF40225.1"/>
    <property type="molecule type" value="Genomic_DNA"/>
</dbReference>
<accession>A0A921KJ39</accession>
<reference evidence="1" key="2">
    <citation type="submission" date="2021-09" db="EMBL/GenBank/DDBJ databases">
        <authorList>
            <person name="Gilroy R."/>
        </authorList>
    </citation>
    <scope>NUCLEOTIDE SEQUENCE</scope>
    <source>
        <strain evidence="1">CHK193-16274</strain>
    </source>
</reference>
<protein>
    <submittedName>
        <fullName evidence="1">Uncharacterized protein</fullName>
    </submittedName>
</protein>
<name>A0A921KJ39_9FIRM</name>
<reference evidence="1" key="1">
    <citation type="journal article" date="2021" name="PeerJ">
        <title>Extensive microbial diversity within the chicken gut microbiome revealed by metagenomics and culture.</title>
        <authorList>
            <person name="Gilroy R."/>
            <person name="Ravi A."/>
            <person name="Getino M."/>
            <person name="Pursley I."/>
            <person name="Horton D.L."/>
            <person name="Alikhan N.F."/>
            <person name="Baker D."/>
            <person name="Gharbi K."/>
            <person name="Hall N."/>
            <person name="Watson M."/>
            <person name="Adriaenssens E.M."/>
            <person name="Foster-Nyarko E."/>
            <person name="Jarju S."/>
            <person name="Secka A."/>
            <person name="Antonio M."/>
            <person name="Oren A."/>
            <person name="Chaudhuri R.R."/>
            <person name="La Ragione R."/>
            <person name="Hildebrand F."/>
            <person name="Pallen M.J."/>
        </authorList>
    </citation>
    <scope>NUCLEOTIDE SEQUENCE</scope>
    <source>
        <strain evidence="1">CHK193-16274</strain>
    </source>
</reference>
<gene>
    <name evidence="1" type="ORF">K8V91_04805</name>
</gene>
<sequence length="137" mass="16419">MRAEDTLQFMMDFRGDMYYSRQECLNQLFCVIGNGYEWIDGELVESSIETSELLSRWQLSNPIEHAKPTKSREEYGKINEEIWNRRGIKTDRWYPLSKKYSYLFNYPKDIKPDWMALVEECRQMLIDNGIDLENVPD</sequence>
<dbReference type="Proteomes" id="UP000749320">
    <property type="component" value="Unassembled WGS sequence"/>
</dbReference>
<dbReference type="AlphaFoldDB" id="A0A921KJ39"/>
<evidence type="ECO:0000313" key="2">
    <source>
        <dbReference type="Proteomes" id="UP000749320"/>
    </source>
</evidence>
<organism evidence="1 2">
    <name type="scientific">Thomasclavelia spiroformis</name>
    <dbReference type="NCBI Taxonomy" id="29348"/>
    <lineage>
        <taxon>Bacteria</taxon>
        <taxon>Bacillati</taxon>
        <taxon>Bacillota</taxon>
        <taxon>Erysipelotrichia</taxon>
        <taxon>Erysipelotrichales</taxon>
        <taxon>Coprobacillaceae</taxon>
        <taxon>Thomasclavelia</taxon>
    </lineage>
</organism>